<proteinExistence type="predicted"/>
<dbReference type="Proteomes" id="UP001472677">
    <property type="component" value="Unassembled WGS sequence"/>
</dbReference>
<protein>
    <submittedName>
        <fullName evidence="1">Uncharacterized protein</fullName>
    </submittedName>
</protein>
<comment type="caution">
    <text evidence="1">The sequence shown here is derived from an EMBL/GenBank/DDBJ whole genome shotgun (WGS) entry which is preliminary data.</text>
</comment>
<evidence type="ECO:0000313" key="1">
    <source>
        <dbReference type="EMBL" id="KAK8562448.1"/>
    </source>
</evidence>
<reference evidence="1 2" key="1">
    <citation type="journal article" date="2024" name="G3 (Bethesda)">
        <title>Genome assembly of Hibiscus sabdariffa L. provides insights into metabolisms of medicinal natural products.</title>
        <authorList>
            <person name="Kim T."/>
        </authorList>
    </citation>
    <scope>NUCLEOTIDE SEQUENCE [LARGE SCALE GENOMIC DNA]</scope>
    <source>
        <strain evidence="1">TK-2024</strain>
        <tissue evidence="1">Old leaves</tissue>
    </source>
</reference>
<name>A0ABR2EKB7_9ROSI</name>
<keyword evidence="2" id="KW-1185">Reference proteome</keyword>
<organism evidence="1 2">
    <name type="scientific">Hibiscus sabdariffa</name>
    <name type="common">roselle</name>
    <dbReference type="NCBI Taxonomy" id="183260"/>
    <lineage>
        <taxon>Eukaryota</taxon>
        <taxon>Viridiplantae</taxon>
        <taxon>Streptophyta</taxon>
        <taxon>Embryophyta</taxon>
        <taxon>Tracheophyta</taxon>
        <taxon>Spermatophyta</taxon>
        <taxon>Magnoliopsida</taxon>
        <taxon>eudicotyledons</taxon>
        <taxon>Gunneridae</taxon>
        <taxon>Pentapetalae</taxon>
        <taxon>rosids</taxon>
        <taxon>malvids</taxon>
        <taxon>Malvales</taxon>
        <taxon>Malvaceae</taxon>
        <taxon>Malvoideae</taxon>
        <taxon>Hibiscus</taxon>
    </lineage>
</organism>
<dbReference type="EMBL" id="JBBPBM010000012">
    <property type="protein sequence ID" value="KAK8562448.1"/>
    <property type="molecule type" value="Genomic_DNA"/>
</dbReference>
<accession>A0ABR2EKB7</accession>
<evidence type="ECO:0000313" key="2">
    <source>
        <dbReference type="Proteomes" id="UP001472677"/>
    </source>
</evidence>
<gene>
    <name evidence="1" type="ORF">V6N12_010526</name>
</gene>
<sequence>MVSSKPIDDNVVVRIYGIPSILIDNNDIVHRTGDSLGAMTGKVIKVDTCRIDLNMVDYLCVVTDAESTNAPTTPVEGNITGKMVAVTESQLMATTAPIGTIYAKDSKVDATTFSLPMHETIVNNNTHPMDPKLAAATLVLEPKVANANTPFANGVLSKDPTTPVATNTNVPMILTLKSQSTSPFGSTMVPTTDSFGESEGFMDFLANPTETNNEVPYLFDNMGLEATTTTILPIPREGELENDMVSPSLQHYLC</sequence>